<dbReference type="GO" id="GO:0071266">
    <property type="term" value="P:'de novo' L-methionine biosynthetic process"/>
    <property type="evidence" value="ECO:0007669"/>
    <property type="project" value="UniProtKB-UniRule"/>
</dbReference>
<dbReference type="InterPro" id="IPR015424">
    <property type="entry name" value="PyrdxlP-dep_Trfase"/>
</dbReference>
<evidence type="ECO:0000256" key="7">
    <source>
        <dbReference type="RuleBase" id="RU362118"/>
    </source>
</evidence>
<dbReference type="InterPro" id="IPR015422">
    <property type="entry name" value="PyrdxlP-dep_Trfase_small"/>
</dbReference>
<dbReference type="EMBL" id="JABFAJ010000013">
    <property type="protein sequence ID" value="NNU27378.1"/>
    <property type="molecule type" value="Genomic_DNA"/>
</dbReference>
<dbReference type="FunFam" id="3.40.640.10:FF:000046">
    <property type="entry name" value="Cystathionine gamma-lyase"/>
    <property type="match status" value="1"/>
</dbReference>
<dbReference type="PANTHER" id="PTHR11808">
    <property type="entry name" value="TRANS-SULFURATION ENZYME FAMILY MEMBER"/>
    <property type="match status" value="1"/>
</dbReference>
<dbReference type="RefSeq" id="WP_171246890.1">
    <property type="nucleotide sequence ID" value="NZ_JABFAJ010000013.1"/>
</dbReference>
<feature type="region of interest" description="Disordered" evidence="8">
    <location>
        <begin position="1"/>
        <end position="32"/>
    </location>
</feature>
<dbReference type="InterPro" id="IPR006234">
    <property type="entry name" value="O-succ-hSer_sulfhydrylase"/>
</dbReference>
<dbReference type="NCBIfam" id="TIGR01325">
    <property type="entry name" value="O_suc_HS_sulf"/>
    <property type="match status" value="1"/>
</dbReference>
<comment type="catalytic activity">
    <reaction evidence="5">
        <text>O-succinyl-L-homoserine + hydrogen sulfide = L-homocysteine + succinate</text>
        <dbReference type="Rhea" id="RHEA:27826"/>
        <dbReference type="ChEBI" id="CHEBI:29919"/>
        <dbReference type="ChEBI" id="CHEBI:30031"/>
        <dbReference type="ChEBI" id="CHEBI:57661"/>
        <dbReference type="ChEBI" id="CHEBI:58199"/>
    </reaction>
</comment>
<sequence>MTRTEIPTGPGPNPEPYGGAGHAPLPPTARPATLAVRGGHRRSDFSETSEALFLTQGYTYDSAADAEAAFAGDHSRFVYSRYGNPTVRTFEERLRLIEGAEACYATATGMSAVFTTLAALVRSGSRIVSARALFGSTNVIYDEILAKWDVRVDLVDGHVTSQWEEALATPADVVFFETPSNPMQELVDVRRVCELAHAAGAVVVVDNVFATPVLQRPLELGADIVVYSATKHVDGQGRVLGGAILGPREFLSGPVETFLRHTGPSLSPFNAWVLLKGLETLDVRVRAQNAAALQLAEYLETADGVTGVRYPFLASHPQHELARSQQTGGGTVVTFDLAVPDGATPEQAKQRTFRFLDALRIVDISNNLGDAKSLVTHPATTTHRRLGAEGRAAVGIHESTVRLSVGLEDPLDIVEDVAQALRA</sequence>
<evidence type="ECO:0000256" key="4">
    <source>
        <dbReference type="ARBA" id="ARBA00052699"/>
    </source>
</evidence>
<evidence type="ECO:0000256" key="2">
    <source>
        <dbReference type="ARBA" id="ARBA00022898"/>
    </source>
</evidence>
<dbReference type="GO" id="GO:0047982">
    <property type="term" value="F:homocysteine desulfhydrase activity"/>
    <property type="evidence" value="ECO:0007669"/>
    <property type="project" value="UniProtKB-EC"/>
</dbReference>
<dbReference type="NCBIfam" id="NF005870">
    <property type="entry name" value="PRK07810.1"/>
    <property type="match status" value="1"/>
</dbReference>
<comment type="catalytic activity">
    <reaction evidence="3">
        <text>L-homocysteine + H2O = 2-oxobutanoate + hydrogen sulfide + NH4(+) + H(+)</text>
        <dbReference type="Rhea" id="RHEA:14501"/>
        <dbReference type="ChEBI" id="CHEBI:15377"/>
        <dbReference type="ChEBI" id="CHEBI:15378"/>
        <dbReference type="ChEBI" id="CHEBI:16763"/>
        <dbReference type="ChEBI" id="CHEBI:28938"/>
        <dbReference type="ChEBI" id="CHEBI:29919"/>
        <dbReference type="ChEBI" id="CHEBI:58199"/>
        <dbReference type="EC" id="4.4.1.2"/>
    </reaction>
    <physiologicalReaction direction="left-to-right" evidence="3">
        <dbReference type="Rhea" id="RHEA:14502"/>
    </physiologicalReaction>
</comment>
<comment type="cofactor">
    <cofactor evidence="1 5 7">
        <name>pyridoxal 5'-phosphate</name>
        <dbReference type="ChEBI" id="CHEBI:597326"/>
    </cofactor>
</comment>
<evidence type="ECO:0000256" key="8">
    <source>
        <dbReference type="SAM" id="MobiDB-lite"/>
    </source>
</evidence>
<dbReference type="HAMAP" id="MF_02056">
    <property type="entry name" value="MetZ"/>
    <property type="match status" value="1"/>
</dbReference>
<dbReference type="AlphaFoldDB" id="A0A849K2D7"/>
<comment type="pathway">
    <text evidence="5">Amino-acid biosynthesis; L-methionine biosynthesis via de novo pathway; L-homocysteine from O-succinyl-L-homoserine: step 1/1.</text>
</comment>
<proteinExistence type="inferred from homology"/>
<dbReference type="GO" id="GO:0030170">
    <property type="term" value="F:pyridoxal phosphate binding"/>
    <property type="evidence" value="ECO:0007669"/>
    <property type="project" value="UniProtKB-UniRule"/>
</dbReference>
<dbReference type="Pfam" id="PF01053">
    <property type="entry name" value="Cys_Met_Meta_PP"/>
    <property type="match status" value="1"/>
</dbReference>
<keyword evidence="5" id="KW-0486">Methionine biosynthesis</keyword>
<dbReference type="GO" id="GO:0018826">
    <property type="term" value="F:methionine gamma-lyase activity"/>
    <property type="evidence" value="ECO:0007669"/>
    <property type="project" value="UniProtKB-EC"/>
</dbReference>
<dbReference type="GO" id="GO:0005737">
    <property type="term" value="C:cytoplasm"/>
    <property type="evidence" value="ECO:0007669"/>
    <property type="project" value="TreeGrafter"/>
</dbReference>
<dbReference type="Proteomes" id="UP000557204">
    <property type="component" value="Unassembled WGS sequence"/>
</dbReference>
<name>A0A849K2D7_9MICO</name>
<dbReference type="UniPathway" id="UPA00051">
    <property type="reaction ID" value="UER00449"/>
</dbReference>
<evidence type="ECO:0000256" key="5">
    <source>
        <dbReference type="HAMAP-Rule" id="MF_02056"/>
    </source>
</evidence>
<keyword evidence="5" id="KW-0028">Amino-acid biosynthesis</keyword>
<comment type="subunit">
    <text evidence="5">Homotetramer.</text>
</comment>
<evidence type="ECO:0000256" key="6">
    <source>
        <dbReference type="PIRSR" id="PIRSR001434-2"/>
    </source>
</evidence>
<dbReference type="GO" id="GO:0071268">
    <property type="term" value="P:homocysteine biosynthetic process"/>
    <property type="evidence" value="ECO:0007669"/>
    <property type="project" value="InterPro"/>
</dbReference>
<comment type="similarity">
    <text evidence="5">Belongs to the trans-sulfuration enzymes family. MetZ subfamily.</text>
</comment>
<comment type="function">
    <text evidence="5">Catalyzes the formation of L-homocysteine from O-succinyl-L-homoserine (OSHS) and hydrogen sulfide.</text>
</comment>
<comment type="caution">
    <text evidence="9">The sequence shown here is derived from an EMBL/GenBank/DDBJ whole genome shotgun (WGS) entry which is preliminary data.</text>
</comment>
<keyword evidence="2 5" id="KW-0663">Pyridoxal phosphate</keyword>
<evidence type="ECO:0000313" key="10">
    <source>
        <dbReference type="Proteomes" id="UP000557204"/>
    </source>
</evidence>
<organism evidence="9 10">
    <name type="scientific">Isoptericola sediminis</name>
    <dbReference type="NCBI Taxonomy" id="2733572"/>
    <lineage>
        <taxon>Bacteria</taxon>
        <taxon>Bacillati</taxon>
        <taxon>Actinomycetota</taxon>
        <taxon>Actinomycetes</taxon>
        <taxon>Micrococcales</taxon>
        <taxon>Promicromonosporaceae</taxon>
        <taxon>Isoptericola</taxon>
    </lineage>
</organism>
<evidence type="ECO:0000313" key="9">
    <source>
        <dbReference type="EMBL" id="NNU27378.1"/>
    </source>
</evidence>
<dbReference type="GO" id="GO:0016765">
    <property type="term" value="F:transferase activity, transferring alkyl or aryl (other than methyl) groups"/>
    <property type="evidence" value="ECO:0007669"/>
    <property type="project" value="UniProtKB-UniRule"/>
</dbReference>
<reference evidence="9 10" key="1">
    <citation type="submission" date="2020-05" db="EMBL/GenBank/DDBJ databases">
        <title>Genome sequence of Isoptericola sp. JC619 isolated from Chilika lagoon, India.</title>
        <authorList>
            <person name="Kumar D."/>
            <person name="Appam K."/>
            <person name="Gandham S."/>
            <person name="Uppada J."/>
            <person name="Sasikala C."/>
            <person name="Venkata Ramana C."/>
        </authorList>
    </citation>
    <scope>NUCLEOTIDE SEQUENCE [LARGE SCALE GENOMIC DNA]</scope>
    <source>
        <strain evidence="9 10">JC619</strain>
    </source>
</reference>
<dbReference type="EC" id="2.5.1.-" evidence="5"/>
<dbReference type="Gene3D" id="3.40.640.10">
    <property type="entry name" value="Type I PLP-dependent aspartate aminotransferase-like (Major domain)"/>
    <property type="match status" value="1"/>
</dbReference>
<comment type="catalytic activity">
    <reaction evidence="4">
        <text>L-methionine + H2O = methanethiol + 2-oxobutanoate + NH4(+)</text>
        <dbReference type="Rhea" id="RHEA:23800"/>
        <dbReference type="ChEBI" id="CHEBI:15377"/>
        <dbReference type="ChEBI" id="CHEBI:16007"/>
        <dbReference type="ChEBI" id="CHEBI:16763"/>
        <dbReference type="ChEBI" id="CHEBI:28938"/>
        <dbReference type="ChEBI" id="CHEBI:57844"/>
        <dbReference type="EC" id="4.4.1.11"/>
    </reaction>
    <physiologicalReaction direction="left-to-right" evidence="4">
        <dbReference type="Rhea" id="RHEA:23801"/>
    </physiologicalReaction>
</comment>
<protein>
    <recommendedName>
        <fullName evidence="5">O-succinylhomoserine sulfhydrylase</fullName>
        <shortName evidence="5">OSH sulfhydrylase</shortName>
        <shortName evidence="5">OSHS sulfhydrylase</shortName>
        <ecNumber evidence="5">2.5.1.-</ecNumber>
    </recommendedName>
</protein>
<evidence type="ECO:0000256" key="1">
    <source>
        <dbReference type="ARBA" id="ARBA00001933"/>
    </source>
</evidence>
<gene>
    <name evidence="5" type="primary">metZ</name>
    <name evidence="9" type="ORF">HLI28_07450</name>
</gene>
<keyword evidence="5" id="KW-0808">Transferase</keyword>
<dbReference type="InterPro" id="IPR000277">
    <property type="entry name" value="Cys/Met-Metab_PyrdxlP-dep_enz"/>
</dbReference>
<feature type="modified residue" description="N6-(pyridoxal phosphate)lysine" evidence="5 6">
    <location>
        <position position="231"/>
    </location>
</feature>
<dbReference type="PANTHER" id="PTHR11808:SF80">
    <property type="entry name" value="CYSTATHIONINE GAMMA-LYASE"/>
    <property type="match status" value="1"/>
</dbReference>
<dbReference type="InterPro" id="IPR015421">
    <property type="entry name" value="PyrdxlP-dep_Trfase_major"/>
</dbReference>
<dbReference type="GO" id="GO:0019346">
    <property type="term" value="P:transsulfuration"/>
    <property type="evidence" value="ECO:0007669"/>
    <property type="project" value="InterPro"/>
</dbReference>
<keyword evidence="10" id="KW-1185">Reference proteome</keyword>
<dbReference type="PIRSF" id="PIRSF001434">
    <property type="entry name" value="CGS"/>
    <property type="match status" value="1"/>
</dbReference>
<evidence type="ECO:0000256" key="3">
    <source>
        <dbReference type="ARBA" id="ARBA00048780"/>
    </source>
</evidence>
<accession>A0A849K2D7</accession>
<dbReference type="SUPFAM" id="SSF53383">
    <property type="entry name" value="PLP-dependent transferases"/>
    <property type="match status" value="1"/>
</dbReference>
<dbReference type="Gene3D" id="3.90.1150.10">
    <property type="entry name" value="Aspartate Aminotransferase, domain 1"/>
    <property type="match status" value="1"/>
</dbReference>